<proteinExistence type="predicted"/>
<keyword evidence="1" id="KW-0812">Transmembrane</keyword>
<reference evidence="2" key="1">
    <citation type="journal article" date="2020" name="Nature">
        <title>Giant virus diversity and host interactions through global metagenomics.</title>
        <authorList>
            <person name="Schulz F."/>
            <person name="Roux S."/>
            <person name="Paez-Espino D."/>
            <person name="Jungbluth S."/>
            <person name="Walsh D.A."/>
            <person name="Denef V.J."/>
            <person name="McMahon K.D."/>
            <person name="Konstantinidis K.T."/>
            <person name="Eloe-Fadrosh E.A."/>
            <person name="Kyrpides N.C."/>
            <person name="Woyke T."/>
        </authorList>
    </citation>
    <scope>NUCLEOTIDE SEQUENCE</scope>
    <source>
        <strain evidence="2">GVMAG-S-1014582-52</strain>
    </source>
</reference>
<protein>
    <submittedName>
        <fullName evidence="2">Uncharacterized protein</fullName>
    </submittedName>
</protein>
<feature type="transmembrane region" description="Helical" evidence="1">
    <location>
        <begin position="6"/>
        <end position="21"/>
    </location>
</feature>
<evidence type="ECO:0000313" key="2">
    <source>
        <dbReference type="EMBL" id="QHU33294.1"/>
    </source>
</evidence>
<keyword evidence="1" id="KW-1133">Transmembrane helix</keyword>
<keyword evidence="1" id="KW-0472">Membrane</keyword>
<accession>A0A6C0LUQ2</accession>
<sequence>MKYFEIIIFIIVIVIVIYLLNRNGRDIVNNDVIKEDFNPWLDYGRAYPGTFSFRNGYGQFYRPFYDAYPSNVPIFNGPWTSTFYNAYPGNVRYNPSYSDYWYIPAQEYLSNWMGISEEGKTIPNSCIVPPITSENCMQKQFQQTGNLDLSIAKCTVPATVSDACPLLTDWTGPLTYYNNDYAHTNIWV</sequence>
<organism evidence="2">
    <name type="scientific">viral metagenome</name>
    <dbReference type="NCBI Taxonomy" id="1070528"/>
    <lineage>
        <taxon>unclassified sequences</taxon>
        <taxon>metagenomes</taxon>
        <taxon>organismal metagenomes</taxon>
    </lineage>
</organism>
<evidence type="ECO:0000256" key="1">
    <source>
        <dbReference type="SAM" id="Phobius"/>
    </source>
</evidence>
<dbReference type="AlphaFoldDB" id="A0A6C0LUQ2"/>
<dbReference type="EMBL" id="MN740556">
    <property type="protein sequence ID" value="QHU33294.1"/>
    <property type="molecule type" value="Genomic_DNA"/>
</dbReference>
<name>A0A6C0LUQ2_9ZZZZ</name>